<evidence type="ECO:0000256" key="4">
    <source>
        <dbReference type="ARBA" id="ARBA00022722"/>
    </source>
</evidence>
<dbReference type="GO" id="GO:0006508">
    <property type="term" value="P:proteolysis"/>
    <property type="evidence" value="ECO:0007669"/>
    <property type="project" value="UniProtKB-KW"/>
</dbReference>
<dbReference type="InterPro" id="IPR043502">
    <property type="entry name" value="DNA/RNA_pol_sf"/>
</dbReference>
<feature type="region of interest" description="Disordered" evidence="9">
    <location>
        <begin position="1206"/>
        <end position="1234"/>
    </location>
</feature>
<dbReference type="Pfam" id="PF00078">
    <property type="entry name" value="RVT_1"/>
    <property type="match status" value="2"/>
</dbReference>
<keyword evidence="8" id="KW-0175">Coiled coil</keyword>
<evidence type="ECO:0000259" key="10">
    <source>
        <dbReference type="PROSITE" id="PS50878"/>
    </source>
</evidence>
<keyword evidence="6" id="KW-0378">Hydrolase</keyword>
<dbReference type="SUPFAM" id="SSF56672">
    <property type="entry name" value="DNA/RNA polymerases"/>
    <property type="match status" value="2"/>
</dbReference>
<name>A0A388KWN3_CHABU</name>
<dbReference type="Gene3D" id="3.10.10.10">
    <property type="entry name" value="HIV Type 1 Reverse Transcriptase, subunit A, domain 1"/>
    <property type="match status" value="2"/>
</dbReference>
<dbReference type="PROSITE" id="PS50878">
    <property type="entry name" value="RT_POL"/>
    <property type="match status" value="1"/>
</dbReference>
<dbReference type="InterPro" id="IPR013320">
    <property type="entry name" value="ConA-like_dom_sf"/>
</dbReference>
<reference evidence="11 12" key="1">
    <citation type="journal article" date="2018" name="Cell">
        <title>The Chara Genome: Secondary Complexity and Implications for Plant Terrestrialization.</title>
        <authorList>
            <person name="Nishiyama T."/>
            <person name="Sakayama H."/>
            <person name="Vries J.D."/>
            <person name="Buschmann H."/>
            <person name="Saint-Marcoux D."/>
            <person name="Ullrich K.K."/>
            <person name="Haas F.B."/>
            <person name="Vanderstraeten L."/>
            <person name="Becker D."/>
            <person name="Lang D."/>
            <person name="Vosolsobe S."/>
            <person name="Rombauts S."/>
            <person name="Wilhelmsson P.K.I."/>
            <person name="Janitza P."/>
            <person name="Kern R."/>
            <person name="Heyl A."/>
            <person name="Rumpler F."/>
            <person name="Villalobos L.I.A.C."/>
            <person name="Clay J.M."/>
            <person name="Skokan R."/>
            <person name="Toyoda A."/>
            <person name="Suzuki Y."/>
            <person name="Kagoshima H."/>
            <person name="Schijlen E."/>
            <person name="Tajeshwar N."/>
            <person name="Catarino B."/>
            <person name="Hetherington A.J."/>
            <person name="Saltykova A."/>
            <person name="Bonnot C."/>
            <person name="Breuninger H."/>
            <person name="Symeonidi A."/>
            <person name="Radhakrishnan G.V."/>
            <person name="Van Nieuwerburgh F."/>
            <person name="Deforce D."/>
            <person name="Chang C."/>
            <person name="Karol K.G."/>
            <person name="Hedrich R."/>
            <person name="Ulvskov P."/>
            <person name="Glockner G."/>
            <person name="Delwiche C.F."/>
            <person name="Petrasek J."/>
            <person name="Van de Peer Y."/>
            <person name="Friml J."/>
            <person name="Beilby M."/>
            <person name="Dolan L."/>
            <person name="Kohara Y."/>
            <person name="Sugano S."/>
            <person name="Fujiyama A."/>
            <person name="Delaux P.-M."/>
            <person name="Quint M."/>
            <person name="TheiBen G."/>
            <person name="Hagemann M."/>
            <person name="Harholt J."/>
            <person name="Dunand C."/>
            <person name="Zachgo S."/>
            <person name="Langdale J."/>
            <person name="Maumus F."/>
            <person name="Straeten D.V.D."/>
            <person name="Gould S.B."/>
            <person name="Rensing S.A."/>
        </authorList>
    </citation>
    <scope>NUCLEOTIDE SEQUENCE [LARGE SCALE GENOMIC DNA]</scope>
    <source>
        <strain evidence="11 12">S276</strain>
    </source>
</reference>
<dbReference type="Gene3D" id="2.60.120.200">
    <property type="match status" value="1"/>
</dbReference>
<feature type="region of interest" description="Disordered" evidence="9">
    <location>
        <begin position="2566"/>
        <end position="2596"/>
    </location>
</feature>
<evidence type="ECO:0000256" key="8">
    <source>
        <dbReference type="SAM" id="Coils"/>
    </source>
</evidence>
<dbReference type="EMBL" id="BFEA01000202">
    <property type="protein sequence ID" value="GBG74392.1"/>
    <property type="molecule type" value="Genomic_DNA"/>
</dbReference>
<keyword evidence="3" id="KW-0548">Nucleotidyltransferase</keyword>
<sequence>MVETRSGKNTSPYTQEQQEKMAALVRENKERKELLKHAKLKAIAEEQAAKMKKLEEEMEEKKKVVEEEAAAEAEEERKRREIKGESSGTAKEDATMEKKISEWIANLSLGEDEEAQFYVPQDERDVLASTLAAIEDPLERQEAEEEKRLESRVGARIDSGATRSYISRRALKKLRLGLKVQKLADPIVSVLADNRTMRVEDYAEGVQAYFRLEKDGKVEKVLHSLTLLVQDDLPFDIVLGMDWREAAGATLHLREHECRLPSPSGEVKTARLFHVSGVDNTLAHCCLSAPTFVRLVKKEQLEDQVFVVYVRPVIEAKEEVSSTDPTIAKLLEEFKDLIESPTGVVPQPIQHRIEIEPGSSTPKGAVYRMSPRELEELRKQLDELLEKGWIRPSSSPFGAPVLFVPKKEGELRMCIDYRGLNAITVKNAEPLPRIDDLLDRVQGCKYFSKIDLKFGYHQIEVHPDDQYKTAFRTRYGQYEFIVMPFGLTNESATFQRCVDVADRHAGVDVSDRQAGVDVADRHADREAGKQTDRHLLYSAITSLMLSRKRNSFRNVVNDTSISWLKIHDKDEREPRSGCKVSYGVRGDKNDEALDTWLRMVPVWVRAKRTRVEEEVIIVASYLEGSTTRWLDGLVASKGFGRCMNDWAKTHALKSVMELVGFERLVVLAGEILRSLCLGDCHNAMGRFGYKKTSANLVQRFWWPGMLDKAKQYVQTCQVYQQNKSRTRVPIGLLKPLPILAGLRQSVSMDFMDTLVTSKSGKRHIFVIVDRLTKFARLIAMPETARAQHVVKLFMDNWVLKAVRTIPMDVLFSDDRDPCLKSQRGEGEGIARALSQTRNCATVVDVPDDSNPPPPVARVPHPRAYLSHWFDDAKKVGLRKVLNEIFFKMFVKTATVVKDERIWEKFLDWQRTKLTDMCSERGSSLPFNPLNILDVESNWMLQSLLHDDYIALSNDEIARMTFDLPYCPTDGTIPEPFFRYARIQSLIKRISLGVASSALPLATVRPMSLPAPSPANCQRLAVYASPSNVGTLIVTASTVVSASPAAMFTPSPAPCVVPAHVSPAAQLQVRTGGLPEVTASTFDIAVYESLASVGPKKVHAHLSYLHSSHRLQDIAQAAEELHTDMNTWRSVDAADVLTTIGNDKVDFKLLRIIAGKCCNRVLFRAREAAAAAEQALATATTIATAIATFAATSTATSGEMIIGMPQNSQATSSKVNTSNSSSEMVGSQYNSPPPRTREAIELQQVELIRLRLEKELREATERENEIRTRKTRLENRKAFKVFVEGFDDAVIGDNMRILKAGLLYMHAYMGSKLDAIQDTLDQILSTNAGNEKAFPSPIGGPSFRRPVFSSPVSSLVMTSPTMSQYSSSPRDGGDDDVIGTDGEALPVEVRAPDFEGVDHGEELLLVGWVVHFCGKEFLAGECDGVLAGWALGVSGGVLDGGVSAGSGGKCWDKTAPMAKSEASLVTKKWRVGSAILRTGAVVMNSLSLSKAVWRSSVQAKEFLVAEDGENLAEMIKVGLEGGAKNKNVIEVDHDTDFEEVAEDVVHGGLECGGGVGETERHYEKLVVPEVGAEGGLVGVLLADADLVEAIAEVDLGEVFGSTEVIKKFGYPGKRILVLDRDQIQGAVVYAHAEFRGAVLLDEETTGSEGGGARLNESFFKEFIELALHFFGHGDGELIEESDCGGVGDMVTRGGGIGRRIVDARTWLQGAEGQCSRGGGPRGRGGGGGSGCGRAGSCGAGSLVGGAVGLGAFSLLMPQLTATETTVVGLEEGAFGGGELFETRGLGGGGKLGGQALPFHPHEMDNLEVFLAEVRKAIMVEKAGKEIGEKELGLMGEGCGEVGEAYPLDAGDEDVVGNESRRDVEAEGANVLDESLSGAGLVEVAKLIDVVIDGRLRSEGGNEKVGPLKEGDAGKAVVSAVVGFDTELICLEPDPPSISMASISTSLPLPSIESTPPSGADTGVEELAHYTADLEPAVRDLIREYHDVFPSLFFYVGIPPMRGVEHSIQLVLDYRVHHQVSYRLSIPEATELERQLEELLRMGFIKPNNSPWGAPILFARKADGTLRLYIDYCGLNRYTVKNNYPMSRCDELFDRLAGNRFFTKIDLRNGYHQIRVAAADQLKTAFRSRFSHYEFTVMPFGLTNAPATFQRAMNDIFRVILEQYVLVYLGDILIYIRTLEEHLGHLHDVLDRLRRHGFYVKLSKCRFGQHKVDFLGHYPPVVRDQILMRFGCHLGLLWRTEEKAFGVFDGMFVYLSSKSIQDQMWHQVSVSIDKNGYGRLFVDGISQQLTKGRISERKRYHSQIGMIFQTDYAPFLCPPASPAQALSTISMSSTFPSFNSQNSSIATFDQEKLRFLSSIQALRGTKSFLEGKGTSAEDGHINLEINSGELAPVPNMNLKLAYRTLLTVNFSSERSKWLYPPITQMAHVPQGLRHNRNAMHHHLRGSKRSLYLDVWPFLGGYYSVEFSPHPQNLTWDIPDEVESLCHCSLDIGRACDPFFETFDGLIDEVQVWNRSLTSSEISEFMFSLPLCVSSLAYNNCRAWQSDYVIDLIGYYKFGTPCRPPFAVRPPDEAPIQPATNPQPETITTPPNSSLSSAFSLRPPDLKIKQFQSQKQLEHLIESPVTHRLPVNLSSQSFGLASLNPRLSATSLSLSASDSPPQLDHSKRSRGHPTLHVRHDHQALPSMQLTADHSLVLRNSRTRGSSYVTEFGIPPPRTLSQSVDLRVSSAPPLMMCTGLRCNNKGVHGGKHRKLLWDEGWLEQHVVDNSAFDSDSANDEDVLASNSHSPSKTRKHAAPAIVLTWRKPFWFSSAPWVSPTITFYKGSFLPLNGKKRILFRGLGFARSSFAKCIVTATGIGVPLLIPRQSKKAGSSHSAENKLVTSGEVLGYIENESLMFSYFSSLNCTAPTITISGDSFALGASNDGGRTEQSEPIPTRVTGEQELYGFLAG</sequence>
<protein>
    <recommendedName>
        <fullName evidence="10">Reverse transcriptase domain-containing protein</fullName>
    </recommendedName>
</protein>
<feature type="compositionally biased region" description="Low complexity" evidence="9">
    <location>
        <begin position="2649"/>
        <end position="2660"/>
    </location>
</feature>
<feature type="region of interest" description="Disordered" evidence="9">
    <location>
        <begin position="2649"/>
        <end position="2670"/>
    </location>
</feature>
<dbReference type="FunFam" id="3.10.10.10:FF:000007">
    <property type="entry name" value="Retrovirus-related Pol polyprotein from transposon 17.6-like Protein"/>
    <property type="match status" value="1"/>
</dbReference>
<dbReference type="OrthoDB" id="9445845at2759"/>
<dbReference type="CDD" id="cd00303">
    <property type="entry name" value="retropepsin_like"/>
    <property type="match status" value="1"/>
</dbReference>
<feature type="compositionally biased region" description="Polar residues" evidence="9">
    <location>
        <begin position="7"/>
        <end position="16"/>
    </location>
</feature>
<dbReference type="GO" id="GO:0008233">
    <property type="term" value="F:peptidase activity"/>
    <property type="evidence" value="ECO:0007669"/>
    <property type="project" value="UniProtKB-KW"/>
</dbReference>
<feature type="region of interest" description="Disordered" evidence="9">
    <location>
        <begin position="52"/>
        <end position="94"/>
    </location>
</feature>
<dbReference type="SUPFAM" id="SSF49899">
    <property type="entry name" value="Concanavalin A-like lectins/glucanases"/>
    <property type="match status" value="1"/>
</dbReference>
<dbReference type="InterPro" id="IPR043128">
    <property type="entry name" value="Rev_trsase/Diguanyl_cyclase"/>
</dbReference>
<dbReference type="CDD" id="cd01647">
    <property type="entry name" value="RT_LTR"/>
    <property type="match status" value="2"/>
</dbReference>
<accession>A0A388KWN3</accession>
<dbReference type="PANTHER" id="PTHR24559">
    <property type="entry name" value="TRANSPOSON TY3-I GAG-POL POLYPROTEIN"/>
    <property type="match status" value="1"/>
</dbReference>
<feature type="region of interest" description="Disordered" evidence="9">
    <location>
        <begin position="1"/>
        <end position="29"/>
    </location>
</feature>
<feature type="compositionally biased region" description="Basic and acidic residues" evidence="9">
    <location>
        <begin position="75"/>
        <end position="94"/>
    </location>
</feature>
<gene>
    <name evidence="11" type="ORF">CBR_g18803</name>
</gene>
<feature type="compositionally biased region" description="Polar residues" evidence="9">
    <location>
        <begin position="2575"/>
        <end position="2596"/>
    </location>
</feature>
<proteinExistence type="predicted"/>
<organism evidence="11 12">
    <name type="scientific">Chara braunii</name>
    <name type="common">Braun's stonewort</name>
    <dbReference type="NCBI Taxonomy" id="69332"/>
    <lineage>
        <taxon>Eukaryota</taxon>
        <taxon>Viridiplantae</taxon>
        <taxon>Streptophyta</taxon>
        <taxon>Charophyceae</taxon>
        <taxon>Charales</taxon>
        <taxon>Characeae</taxon>
        <taxon>Chara</taxon>
    </lineage>
</organism>
<dbReference type="GO" id="GO:0004519">
    <property type="term" value="F:endonuclease activity"/>
    <property type="evidence" value="ECO:0007669"/>
    <property type="project" value="UniProtKB-KW"/>
</dbReference>
<dbReference type="Proteomes" id="UP000265515">
    <property type="component" value="Unassembled WGS sequence"/>
</dbReference>
<keyword evidence="2" id="KW-0808">Transferase</keyword>
<dbReference type="Gene3D" id="3.30.70.270">
    <property type="match status" value="1"/>
</dbReference>
<feature type="compositionally biased region" description="Basic and acidic residues" evidence="9">
    <location>
        <begin position="52"/>
        <end position="66"/>
    </location>
</feature>
<dbReference type="InterPro" id="IPR021109">
    <property type="entry name" value="Peptidase_aspartic_dom_sf"/>
</dbReference>
<keyword evidence="1" id="KW-0645">Protease</keyword>
<evidence type="ECO:0000256" key="2">
    <source>
        <dbReference type="ARBA" id="ARBA00022679"/>
    </source>
</evidence>
<feature type="domain" description="Reverse transcriptase" evidence="10">
    <location>
        <begin position="2038"/>
        <end position="2217"/>
    </location>
</feature>
<evidence type="ECO:0000256" key="3">
    <source>
        <dbReference type="ARBA" id="ARBA00022695"/>
    </source>
</evidence>
<dbReference type="Gene3D" id="1.10.340.70">
    <property type="match status" value="1"/>
</dbReference>
<dbReference type="GO" id="GO:0003676">
    <property type="term" value="F:nucleic acid binding"/>
    <property type="evidence" value="ECO:0007669"/>
    <property type="project" value="InterPro"/>
</dbReference>
<keyword evidence="4" id="KW-0540">Nuclease</keyword>
<evidence type="ECO:0000256" key="6">
    <source>
        <dbReference type="ARBA" id="ARBA00022801"/>
    </source>
</evidence>
<keyword evidence="12" id="KW-1185">Reference proteome</keyword>
<evidence type="ECO:0000313" key="12">
    <source>
        <dbReference type="Proteomes" id="UP000265515"/>
    </source>
</evidence>
<dbReference type="InterPro" id="IPR000477">
    <property type="entry name" value="RT_dom"/>
</dbReference>
<dbReference type="Pfam" id="PF17921">
    <property type="entry name" value="Integrase_H2C2"/>
    <property type="match status" value="1"/>
</dbReference>
<evidence type="ECO:0000313" key="11">
    <source>
        <dbReference type="EMBL" id="GBG74392.1"/>
    </source>
</evidence>
<evidence type="ECO:0000256" key="9">
    <source>
        <dbReference type="SAM" id="MobiDB-lite"/>
    </source>
</evidence>
<keyword evidence="5" id="KW-0255">Endonuclease</keyword>
<dbReference type="InterPro" id="IPR053134">
    <property type="entry name" value="RNA-dir_DNA_polymerase"/>
</dbReference>
<evidence type="ECO:0000256" key="1">
    <source>
        <dbReference type="ARBA" id="ARBA00022670"/>
    </source>
</evidence>
<feature type="coiled-coil region" evidence="8">
    <location>
        <begin position="1241"/>
        <end position="1275"/>
    </location>
</feature>
<feature type="compositionally biased region" description="Low complexity" evidence="9">
    <location>
        <begin position="1210"/>
        <end position="1221"/>
    </location>
</feature>
<dbReference type="InterPro" id="IPR041588">
    <property type="entry name" value="Integrase_H2C2"/>
</dbReference>
<dbReference type="InterPro" id="IPR036397">
    <property type="entry name" value="RNaseH_sf"/>
</dbReference>
<dbReference type="PANTHER" id="PTHR24559:SF444">
    <property type="entry name" value="REVERSE TRANSCRIPTASE DOMAIN-CONTAINING PROTEIN"/>
    <property type="match status" value="1"/>
</dbReference>
<dbReference type="Gramene" id="GBG74392">
    <property type="protein sequence ID" value="GBG74392"/>
    <property type="gene ID" value="CBR_g18803"/>
</dbReference>
<evidence type="ECO:0000256" key="5">
    <source>
        <dbReference type="ARBA" id="ARBA00022759"/>
    </source>
</evidence>
<comment type="caution">
    <text evidence="11">The sequence shown here is derived from an EMBL/GenBank/DDBJ whole genome shotgun (WGS) entry which is preliminary data.</text>
</comment>
<dbReference type="GO" id="GO:0003964">
    <property type="term" value="F:RNA-directed DNA polymerase activity"/>
    <property type="evidence" value="ECO:0007669"/>
    <property type="project" value="UniProtKB-KW"/>
</dbReference>
<dbReference type="Gene3D" id="2.40.70.10">
    <property type="entry name" value="Acid Proteases"/>
    <property type="match status" value="1"/>
</dbReference>
<dbReference type="Gene3D" id="3.30.420.10">
    <property type="entry name" value="Ribonuclease H-like superfamily/Ribonuclease H"/>
    <property type="match status" value="1"/>
</dbReference>
<evidence type="ECO:0000256" key="7">
    <source>
        <dbReference type="ARBA" id="ARBA00022918"/>
    </source>
</evidence>
<keyword evidence="7" id="KW-0695">RNA-directed DNA polymerase</keyword>